<accession>A0A0A8ZD42</accession>
<keyword evidence="1" id="KW-1133">Transmembrane helix</keyword>
<reference evidence="2" key="2">
    <citation type="journal article" date="2015" name="Data Brief">
        <title>Shoot transcriptome of the giant reed, Arundo donax.</title>
        <authorList>
            <person name="Barrero R.A."/>
            <person name="Guerrero F.D."/>
            <person name="Moolhuijzen P."/>
            <person name="Goolsby J.A."/>
            <person name="Tidwell J."/>
            <person name="Bellgard S.E."/>
            <person name="Bellgard M.I."/>
        </authorList>
    </citation>
    <scope>NUCLEOTIDE SEQUENCE</scope>
    <source>
        <tissue evidence="2">Shoot tissue taken approximately 20 cm above the soil surface</tissue>
    </source>
</reference>
<protein>
    <submittedName>
        <fullName evidence="2">Uncharacterized protein</fullName>
    </submittedName>
</protein>
<feature type="transmembrane region" description="Helical" evidence="1">
    <location>
        <begin position="55"/>
        <end position="79"/>
    </location>
</feature>
<evidence type="ECO:0000256" key="1">
    <source>
        <dbReference type="SAM" id="Phobius"/>
    </source>
</evidence>
<dbReference type="AlphaFoldDB" id="A0A0A8ZD42"/>
<name>A0A0A8ZD42_ARUDO</name>
<reference evidence="2" key="1">
    <citation type="submission" date="2014-09" db="EMBL/GenBank/DDBJ databases">
        <authorList>
            <person name="Magalhaes I.L.F."/>
            <person name="Oliveira U."/>
            <person name="Santos F.R."/>
            <person name="Vidigal T.H.D.A."/>
            <person name="Brescovit A.D."/>
            <person name="Santos A.J."/>
        </authorList>
    </citation>
    <scope>NUCLEOTIDE SEQUENCE</scope>
    <source>
        <tissue evidence="2">Shoot tissue taken approximately 20 cm above the soil surface</tissue>
    </source>
</reference>
<evidence type="ECO:0000313" key="2">
    <source>
        <dbReference type="EMBL" id="JAD34625.1"/>
    </source>
</evidence>
<proteinExistence type="predicted"/>
<dbReference type="EMBL" id="GBRH01263270">
    <property type="protein sequence ID" value="JAD34625.1"/>
    <property type="molecule type" value="Transcribed_RNA"/>
</dbReference>
<keyword evidence="1" id="KW-0812">Transmembrane</keyword>
<keyword evidence="1" id="KW-0472">Membrane</keyword>
<organism evidence="2">
    <name type="scientific">Arundo donax</name>
    <name type="common">Giant reed</name>
    <name type="synonym">Donax arundinaceus</name>
    <dbReference type="NCBI Taxonomy" id="35708"/>
    <lineage>
        <taxon>Eukaryota</taxon>
        <taxon>Viridiplantae</taxon>
        <taxon>Streptophyta</taxon>
        <taxon>Embryophyta</taxon>
        <taxon>Tracheophyta</taxon>
        <taxon>Spermatophyta</taxon>
        <taxon>Magnoliopsida</taxon>
        <taxon>Liliopsida</taxon>
        <taxon>Poales</taxon>
        <taxon>Poaceae</taxon>
        <taxon>PACMAD clade</taxon>
        <taxon>Arundinoideae</taxon>
        <taxon>Arundineae</taxon>
        <taxon>Arundo</taxon>
    </lineage>
</organism>
<sequence>MKPARETRRTTKPMARIGVCSADSHVAAEPCASHSPAPKNISRLRYPITVLLKRCGYGCVCILFLLLHYHYTISCLLALRLGPGGFVYIQLLTSGRLLIMHCSVRCPLVASFRHALLCSL</sequence>